<feature type="compositionally biased region" description="Basic and acidic residues" evidence="1">
    <location>
        <begin position="669"/>
        <end position="681"/>
    </location>
</feature>
<feature type="transmembrane region" description="Helical" evidence="2">
    <location>
        <begin position="897"/>
        <end position="917"/>
    </location>
</feature>
<dbReference type="AlphaFoldDB" id="A0AAE0Y0M0"/>
<accession>A0AAE0Y0M0</accession>
<comment type="caution">
    <text evidence="3">The sequence shown here is derived from an EMBL/GenBank/DDBJ whole genome shotgun (WGS) entry which is preliminary data.</text>
</comment>
<feature type="compositionally biased region" description="Low complexity" evidence="1">
    <location>
        <begin position="332"/>
        <end position="341"/>
    </location>
</feature>
<dbReference type="EMBL" id="JAWDGP010007236">
    <property type="protein sequence ID" value="KAK3727647.1"/>
    <property type="molecule type" value="Genomic_DNA"/>
</dbReference>
<sequence length="960" mass="107330">MTTLDSHSETLPQQWQPWLVATASFGVLPLAIVTMGVSAIVMAISAGTNKNTYSFFNTQMALCDFLVAGGPMLLFFAMITGRIDLNPSEATHFGCLTAVVLSYTISDISACMLLLYVIGVYNHIYYTNVPWYQAQISQSKLQWSSHLLFLLLSVLNMYTLDRSATITDLCTSLLPTSLYGNTGFILCVLIFVWLGIIVCGYPLASSSTLSYWLKDLCRRTSRGDSELSKTIIYYNSSQPFEANKYLKVPLRYHRLKLVDIMEESMEQRSTQLQESKRSWENKWSLNDRFGSQTQLDFNDERSPRLQSKKERRKLLPSWWSSAADSHRMKLSSYLDSSSPHSKLSKSEAMSSVSDNVDSGRSKANQLVSLLDTPKGRSKVDGLTKALLKQSNWQYANDVNETAVNGNVRNFRHQTISASSPIASDFASKTSSKHNSPPVAEAPQPSKVLSEKRDRFTKLGTAWRADFLSVATFPNIEALKCHRPVESHQSLPAVHIEASEEDCKRKSTDLDQLNRSVSDPDPSTSTLLNVHIKPEDFPAHIDLNQRKFGTVTGYSAKENKIFADHLNVGISISSSESEFVERSSRSTQTSHHSHKSPHGKRSGHGIKKKNTEEDAQRNISAGHEDEIKVGDRILSTRAEIKKINEETEIASTEAEKKEVPKSADNSASPFKEKLERKRKESESYPPVSRQPQSADLVTPTKILQDKASLLKDKIGVFNNSLSMSMDRTMLSKNDKENVQLSGESAESSSVTGDLLTRSRETASDFYLNPFTILSWDWKTNAQFESIKQNRKERHAELLSKLSKSPSAFTYGEESNGSCIESSPSTRFQTKLGHHRKHSGSSRSESVHSSHGRARGLKRSGVRNRISHENSVKKTPQENVHALTAARLSQTVGVRGRALFWRLVSLVCAHTALWLPALLLVQVSEERSSHFMNPSTLTLLLLAWLRPLVGSALLLWFTLNEP</sequence>
<gene>
    <name evidence="3" type="ORF">RRG08_032606</name>
</gene>
<feature type="compositionally biased region" description="Basic and acidic residues" evidence="1">
    <location>
        <begin position="496"/>
        <end position="508"/>
    </location>
</feature>
<feature type="compositionally biased region" description="Polar residues" evidence="1">
    <location>
        <begin position="811"/>
        <end position="827"/>
    </location>
</feature>
<feature type="transmembrane region" description="Helical" evidence="2">
    <location>
        <begin position="178"/>
        <end position="204"/>
    </location>
</feature>
<feature type="compositionally biased region" description="Basic and acidic residues" evidence="1">
    <location>
        <begin position="864"/>
        <end position="874"/>
    </location>
</feature>
<feature type="region of interest" description="Disordered" evidence="1">
    <location>
        <begin position="578"/>
        <end position="625"/>
    </location>
</feature>
<protein>
    <recommendedName>
        <fullName evidence="5">G-protein coupled receptors family 1 profile domain-containing protein</fullName>
    </recommendedName>
</protein>
<evidence type="ECO:0008006" key="5">
    <source>
        <dbReference type="Google" id="ProtNLM"/>
    </source>
</evidence>
<feature type="region of interest" description="Disordered" evidence="1">
    <location>
        <begin position="332"/>
        <end position="359"/>
    </location>
</feature>
<feature type="region of interest" description="Disordered" evidence="1">
    <location>
        <begin position="496"/>
        <end position="525"/>
    </location>
</feature>
<feature type="compositionally biased region" description="Basic residues" evidence="1">
    <location>
        <begin position="590"/>
        <end position="607"/>
    </location>
</feature>
<feature type="transmembrane region" description="Helical" evidence="2">
    <location>
        <begin position="60"/>
        <end position="80"/>
    </location>
</feature>
<feature type="transmembrane region" description="Helical" evidence="2">
    <location>
        <begin position="100"/>
        <end position="121"/>
    </location>
</feature>
<name>A0AAE0Y0M0_9GAST</name>
<feature type="transmembrane region" description="Helical" evidence="2">
    <location>
        <begin position="20"/>
        <end position="48"/>
    </location>
</feature>
<keyword evidence="4" id="KW-1185">Reference proteome</keyword>
<feature type="compositionally biased region" description="Polar residues" evidence="1">
    <location>
        <begin position="421"/>
        <end position="434"/>
    </location>
</feature>
<feature type="region of interest" description="Disordered" evidence="1">
    <location>
        <begin position="421"/>
        <end position="450"/>
    </location>
</feature>
<organism evidence="3 4">
    <name type="scientific">Elysia crispata</name>
    <name type="common">lettuce slug</name>
    <dbReference type="NCBI Taxonomy" id="231223"/>
    <lineage>
        <taxon>Eukaryota</taxon>
        <taxon>Metazoa</taxon>
        <taxon>Spiralia</taxon>
        <taxon>Lophotrochozoa</taxon>
        <taxon>Mollusca</taxon>
        <taxon>Gastropoda</taxon>
        <taxon>Heterobranchia</taxon>
        <taxon>Euthyneura</taxon>
        <taxon>Panpulmonata</taxon>
        <taxon>Sacoglossa</taxon>
        <taxon>Placobranchoidea</taxon>
        <taxon>Plakobranchidae</taxon>
        <taxon>Elysia</taxon>
    </lineage>
</organism>
<dbReference type="Proteomes" id="UP001283361">
    <property type="component" value="Unassembled WGS sequence"/>
</dbReference>
<evidence type="ECO:0000256" key="2">
    <source>
        <dbReference type="SAM" id="Phobius"/>
    </source>
</evidence>
<feature type="region of interest" description="Disordered" evidence="1">
    <location>
        <begin position="649"/>
        <end position="693"/>
    </location>
</feature>
<reference evidence="3" key="1">
    <citation type="journal article" date="2023" name="G3 (Bethesda)">
        <title>A reference genome for the long-term kleptoplast-retaining sea slug Elysia crispata morphotype clarki.</title>
        <authorList>
            <person name="Eastman K.E."/>
            <person name="Pendleton A.L."/>
            <person name="Shaikh M.A."/>
            <person name="Suttiyut T."/>
            <person name="Ogas R."/>
            <person name="Tomko P."/>
            <person name="Gavelis G."/>
            <person name="Widhalm J.R."/>
            <person name="Wisecaver J.H."/>
        </authorList>
    </citation>
    <scope>NUCLEOTIDE SEQUENCE</scope>
    <source>
        <strain evidence="3">ECLA1</strain>
    </source>
</reference>
<evidence type="ECO:0000313" key="3">
    <source>
        <dbReference type="EMBL" id="KAK3727647.1"/>
    </source>
</evidence>
<feature type="compositionally biased region" description="Polar residues" evidence="1">
    <location>
        <begin position="509"/>
        <end position="525"/>
    </location>
</feature>
<feature type="region of interest" description="Disordered" evidence="1">
    <location>
        <begin position="811"/>
        <end position="874"/>
    </location>
</feature>
<feature type="transmembrane region" description="Helical" evidence="2">
    <location>
        <begin position="937"/>
        <end position="957"/>
    </location>
</feature>
<keyword evidence="2" id="KW-1133">Transmembrane helix</keyword>
<proteinExistence type="predicted"/>
<feature type="compositionally biased region" description="Basic and acidic residues" evidence="1">
    <location>
        <begin position="608"/>
        <end position="625"/>
    </location>
</feature>
<keyword evidence="2" id="KW-0472">Membrane</keyword>
<evidence type="ECO:0000256" key="1">
    <source>
        <dbReference type="SAM" id="MobiDB-lite"/>
    </source>
</evidence>
<evidence type="ECO:0000313" key="4">
    <source>
        <dbReference type="Proteomes" id="UP001283361"/>
    </source>
</evidence>
<keyword evidence="2" id="KW-0812">Transmembrane</keyword>
<feature type="compositionally biased region" description="Polar residues" evidence="1">
    <location>
        <begin position="347"/>
        <end position="359"/>
    </location>
</feature>
<feature type="compositionally biased region" description="Basic residues" evidence="1">
    <location>
        <begin position="848"/>
        <end position="860"/>
    </location>
</feature>
<feature type="transmembrane region" description="Helical" evidence="2">
    <location>
        <begin position="141"/>
        <end position="158"/>
    </location>
</feature>